<organism evidence="2 3">
    <name type="scientific">Congregibacter litoralis KT71</name>
    <dbReference type="NCBI Taxonomy" id="314285"/>
    <lineage>
        <taxon>Bacteria</taxon>
        <taxon>Pseudomonadati</taxon>
        <taxon>Pseudomonadota</taxon>
        <taxon>Gammaproteobacteria</taxon>
        <taxon>Cellvibrionales</taxon>
        <taxon>Halieaceae</taxon>
        <taxon>Congregibacter</taxon>
    </lineage>
</organism>
<dbReference type="HOGENOM" id="CLU_089574_1_1_6"/>
<dbReference type="PROSITE" id="PS51257">
    <property type="entry name" value="PROKAR_LIPOPROTEIN"/>
    <property type="match status" value="1"/>
</dbReference>
<dbReference type="GO" id="GO:0004792">
    <property type="term" value="F:thiosulfate-cyanide sulfurtransferase activity"/>
    <property type="evidence" value="ECO:0007669"/>
    <property type="project" value="InterPro"/>
</dbReference>
<dbReference type="Gene3D" id="3.40.250.10">
    <property type="entry name" value="Rhodanese-like domain"/>
    <property type="match status" value="1"/>
</dbReference>
<dbReference type="eggNOG" id="COG0607">
    <property type="taxonomic scope" value="Bacteria"/>
</dbReference>
<feature type="domain" description="Rhodanese" evidence="1">
    <location>
        <begin position="31"/>
        <end position="120"/>
    </location>
</feature>
<dbReference type="STRING" id="314285.KT71_02607"/>
<dbReference type="InterPro" id="IPR001763">
    <property type="entry name" value="Rhodanese-like_dom"/>
</dbReference>
<dbReference type="SMART" id="SM00450">
    <property type="entry name" value="RHOD"/>
    <property type="match status" value="1"/>
</dbReference>
<dbReference type="InterPro" id="IPR036873">
    <property type="entry name" value="Rhodanese-like_dom_sf"/>
</dbReference>
<keyword evidence="3" id="KW-1185">Reference proteome</keyword>
<dbReference type="SUPFAM" id="SSF52821">
    <property type="entry name" value="Rhodanese/Cell cycle control phosphatase"/>
    <property type="match status" value="1"/>
</dbReference>
<evidence type="ECO:0000313" key="3">
    <source>
        <dbReference type="Proteomes" id="UP000019205"/>
    </source>
</evidence>
<evidence type="ECO:0000259" key="1">
    <source>
        <dbReference type="PROSITE" id="PS50206"/>
    </source>
</evidence>
<dbReference type="PROSITE" id="PS50206">
    <property type="entry name" value="RHODANESE_3"/>
    <property type="match status" value="1"/>
</dbReference>
<evidence type="ECO:0000313" key="2">
    <source>
        <dbReference type="EMBL" id="EAQ98102.2"/>
    </source>
</evidence>
<reference evidence="2 3" key="1">
    <citation type="journal article" date="2007" name="Proc. Natl. Acad. Sci. U.S.A.">
        <title>Characterization of a marine gammaproteobacterium capable of aerobic anoxygenic photosynthesis.</title>
        <authorList>
            <person name="Fuchs B.M."/>
            <person name="Spring S."/>
            <person name="Teeling H."/>
            <person name="Quast C."/>
            <person name="Wulf J."/>
            <person name="Schattenhofer M."/>
            <person name="Yan S."/>
            <person name="Ferriera S."/>
            <person name="Johnson J."/>
            <person name="Glockner F.O."/>
            <person name="Amann R."/>
        </authorList>
    </citation>
    <scope>NUCLEOTIDE SEQUENCE [LARGE SCALE GENOMIC DNA]</scope>
    <source>
        <strain evidence="2">KT71</strain>
    </source>
</reference>
<dbReference type="Pfam" id="PF00581">
    <property type="entry name" value="Rhodanese"/>
    <property type="match status" value="1"/>
</dbReference>
<dbReference type="CDD" id="cd00158">
    <property type="entry name" value="RHOD"/>
    <property type="match status" value="1"/>
</dbReference>
<sequence length="120" mass="12350">MYKFIGAAVMAVMLVACGKGQDAEKLAFAAVEQGALLVDVRTAEEFASGHLPGAINIPHGEIVEGLAALQTPKSARVVLYCRSGNRSGIATKSLTEAGFSKAMNAGAYPALKPVWDAAGS</sequence>
<protein>
    <submittedName>
        <fullName evidence="2">Rhodanese-related protein sulfurtransferase</fullName>
    </submittedName>
</protein>
<dbReference type="AlphaFoldDB" id="A4A733"/>
<gene>
    <name evidence="2" type="ORF">KT71_02607</name>
</gene>
<accession>A4A733</accession>
<dbReference type="InterPro" id="IPR050229">
    <property type="entry name" value="GlpE_sulfurtransferase"/>
</dbReference>
<dbReference type="RefSeq" id="WP_023659884.1">
    <property type="nucleotide sequence ID" value="NZ_CM002299.1"/>
</dbReference>
<dbReference type="InterPro" id="IPR001307">
    <property type="entry name" value="Thiosulphate_STrfase_CS"/>
</dbReference>
<dbReference type="EMBL" id="AAOA02000002">
    <property type="protein sequence ID" value="EAQ98102.2"/>
    <property type="molecule type" value="Genomic_DNA"/>
</dbReference>
<dbReference type="PANTHER" id="PTHR43031:SF1">
    <property type="entry name" value="PYRIDINE NUCLEOTIDE-DISULPHIDE OXIDOREDUCTASE"/>
    <property type="match status" value="1"/>
</dbReference>
<comment type="caution">
    <text evidence="2">The sequence shown here is derived from an EMBL/GenBank/DDBJ whole genome shotgun (WGS) entry which is preliminary data.</text>
</comment>
<keyword evidence="2" id="KW-0808">Transferase</keyword>
<dbReference type="Proteomes" id="UP000019205">
    <property type="component" value="Chromosome"/>
</dbReference>
<dbReference type="PANTHER" id="PTHR43031">
    <property type="entry name" value="FAD-DEPENDENT OXIDOREDUCTASE"/>
    <property type="match status" value="1"/>
</dbReference>
<name>A4A733_9GAMM</name>
<reference evidence="2 3" key="2">
    <citation type="journal article" date="2009" name="PLoS ONE">
        <title>The photosynthetic apparatus and its regulation in the aerobic gammaproteobacterium Congregibacter litoralis gen. nov., sp. nov.</title>
        <authorList>
            <person name="Spring S."/>
            <person name="Lunsdorf H."/>
            <person name="Fuchs B.M."/>
            <person name="Tindall B.J."/>
        </authorList>
    </citation>
    <scope>NUCLEOTIDE SEQUENCE [LARGE SCALE GENOMIC DNA]</scope>
    <source>
        <strain evidence="2">KT71</strain>
    </source>
</reference>
<proteinExistence type="predicted"/>
<dbReference type="PROSITE" id="PS00380">
    <property type="entry name" value="RHODANESE_1"/>
    <property type="match status" value="1"/>
</dbReference>